<sequence length="216" mass="24859">MFFLTNDMRFPPVESASEDGIVAVGGDLSIKRLKEAYREGIFPWYDENSLLLWWSPDPRMVLPPSKVKISKSMRNVLNKGIFKVTYNTNFKDVIENCAKIERPGENGTWIHTEMIEAYTKLHNLGIAKSIEVWHNNELVGGLYGVDLGHIFCGESMFSKMSNASKTAFIFLARKLERENYQLLDCQLYTNHLYTLGAREIPRKKFIDILKKTKPAF</sequence>
<comment type="caution">
    <text evidence="5">The sequence shown here is derived from an EMBL/GenBank/DDBJ whole genome shotgun (WGS) entry which is preliminary data.</text>
</comment>
<dbReference type="HAMAP" id="MF_00688">
    <property type="entry name" value="Leu_Phe_trans"/>
    <property type="match status" value="1"/>
</dbReference>
<dbReference type="Gene3D" id="3.40.630.70">
    <property type="entry name" value="Leucyl/phenylalanyl-tRNA-protein transferase, C-terminal domain"/>
    <property type="match status" value="1"/>
</dbReference>
<dbReference type="RefSeq" id="WP_277899662.1">
    <property type="nucleotide sequence ID" value="NZ_JAPMUA010000003.1"/>
</dbReference>
<dbReference type="InterPro" id="IPR042203">
    <property type="entry name" value="Leu/Phe-tRNA_Trfase_C"/>
</dbReference>
<evidence type="ECO:0000256" key="3">
    <source>
        <dbReference type="ARBA" id="ARBA00023315"/>
    </source>
</evidence>
<dbReference type="InterPro" id="IPR016181">
    <property type="entry name" value="Acyl_CoA_acyltransferase"/>
</dbReference>
<dbReference type="SUPFAM" id="SSF55729">
    <property type="entry name" value="Acyl-CoA N-acyltransferases (Nat)"/>
    <property type="match status" value="1"/>
</dbReference>
<evidence type="ECO:0000313" key="5">
    <source>
        <dbReference type="EMBL" id="MDG3586438.1"/>
    </source>
</evidence>
<keyword evidence="1 4" id="KW-0963">Cytoplasm</keyword>
<organism evidence="5 6">
    <name type="scientific">Galbibacter pacificus</name>
    <dbReference type="NCBI Taxonomy" id="2996052"/>
    <lineage>
        <taxon>Bacteria</taxon>
        <taxon>Pseudomonadati</taxon>
        <taxon>Bacteroidota</taxon>
        <taxon>Flavobacteriia</taxon>
        <taxon>Flavobacteriales</taxon>
        <taxon>Flavobacteriaceae</taxon>
        <taxon>Galbibacter</taxon>
    </lineage>
</organism>
<reference evidence="5" key="1">
    <citation type="submission" date="2022-11" db="EMBL/GenBank/DDBJ databases">
        <title>High-quality draft genome sequence of Galbibacter sp. strain CMA-7.</title>
        <authorList>
            <person name="Wei L."/>
            <person name="Dong C."/>
            <person name="Shao Z."/>
        </authorList>
    </citation>
    <scope>NUCLEOTIDE SEQUENCE</scope>
    <source>
        <strain evidence="5">CMA-7</strain>
    </source>
</reference>
<proteinExistence type="inferred from homology"/>
<dbReference type="EC" id="2.3.2.6" evidence="4"/>
<protein>
    <recommendedName>
        <fullName evidence="4">Leucyl/phenylalanyl-tRNA--protein transferase</fullName>
        <ecNumber evidence="4">2.3.2.6</ecNumber>
    </recommendedName>
    <alternativeName>
        <fullName evidence="4">L/F-transferase</fullName>
    </alternativeName>
    <alternativeName>
        <fullName evidence="4">Leucyltransferase</fullName>
    </alternativeName>
    <alternativeName>
        <fullName evidence="4">Phenyalanyltransferase</fullName>
    </alternativeName>
</protein>
<name>A0ABT6FT39_9FLAO</name>
<dbReference type="Gene3D" id="3.30.70.3550">
    <property type="entry name" value="Leucyl/phenylalanyl-tRNA-protein transferase, N-terminal domain"/>
    <property type="match status" value="1"/>
</dbReference>
<accession>A0ABT6FT39</accession>
<keyword evidence="6" id="KW-1185">Reference proteome</keyword>
<dbReference type="PANTHER" id="PTHR30098">
    <property type="entry name" value="LEUCYL/PHENYLALANYL-TRNA--PROTEIN TRANSFERASE"/>
    <property type="match status" value="1"/>
</dbReference>
<dbReference type="NCBIfam" id="TIGR00667">
    <property type="entry name" value="aat"/>
    <property type="match status" value="1"/>
</dbReference>
<dbReference type="Pfam" id="PF03588">
    <property type="entry name" value="Leu_Phe_trans"/>
    <property type="match status" value="1"/>
</dbReference>
<gene>
    <name evidence="4 5" type="primary">aat</name>
    <name evidence="5" type="ORF">OSR52_11195</name>
</gene>
<dbReference type="GO" id="GO:0008914">
    <property type="term" value="F:leucyl-tRNA--protein transferase activity"/>
    <property type="evidence" value="ECO:0007669"/>
    <property type="project" value="UniProtKB-EC"/>
</dbReference>
<evidence type="ECO:0000313" key="6">
    <source>
        <dbReference type="Proteomes" id="UP001153642"/>
    </source>
</evidence>
<dbReference type="Proteomes" id="UP001153642">
    <property type="component" value="Unassembled WGS sequence"/>
</dbReference>
<comment type="catalytic activity">
    <reaction evidence="4">
        <text>N-terminal L-arginyl-[protein] + L-leucyl-tRNA(Leu) = N-terminal L-leucyl-L-arginyl-[protein] + tRNA(Leu) + H(+)</text>
        <dbReference type="Rhea" id="RHEA:50416"/>
        <dbReference type="Rhea" id="RHEA-COMP:9613"/>
        <dbReference type="Rhea" id="RHEA-COMP:9622"/>
        <dbReference type="Rhea" id="RHEA-COMP:12672"/>
        <dbReference type="Rhea" id="RHEA-COMP:12673"/>
        <dbReference type="ChEBI" id="CHEBI:15378"/>
        <dbReference type="ChEBI" id="CHEBI:64719"/>
        <dbReference type="ChEBI" id="CHEBI:78442"/>
        <dbReference type="ChEBI" id="CHEBI:78494"/>
        <dbReference type="ChEBI" id="CHEBI:133044"/>
        <dbReference type="EC" id="2.3.2.6"/>
    </reaction>
</comment>
<evidence type="ECO:0000256" key="2">
    <source>
        <dbReference type="ARBA" id="ARBA00022679"/>
    </source>
</evidence>
<keyword evidence="2 4" id="KW-0808">Transferase</keyword>
<comment type="catalytic activity">
    <reaction evidence="4">
        <text>N-terminal L-lysyl-[protein] + L-leucyl-tRNA(Leu) = N-terminal L-leucyl-L-lysyl-[protein] + tRNA(Leu) + H(+)</text>
        <dbReference type="Rhea" id="RHEA:12340"/>
        <dbReference type="Rhea" id="RHEA-COMP:9613"/>
        <dbReference type="Rhea" id="RHEA-COMP:9622"/>
        <dbReference type="Rhea" id="RHEA-COMP:12670"/>
        <dbReference type="Rhea" id="RHEA-COMP:12671"/>
        <dbReference type="ChEBI" id="CHEBI:15378"/>
        <dbReference type="ChEBI" id="CHEBI:65249"/>
        <dbReference type="ChEBI" id="CHEBI:78442"/>
        <dbReference type="ChEBI" id="CHEBI:78494"/>
        <dbReference type="ChEBI" id="CHEBI:133043"/>
        <dbReference type="EC" id="2.3.2.6"/>
    </reaction>
</comment>
<dbReference type="InterPro" id="IPR004616">
    <property type="entry name" value="Leu/Phe-tRNA_Trfase"/>
</dbReference>
<keyword evidence="3 4" id="KW-0012">Acyltransferase</keyword>
<comment type="similarity">
    <text evidence="4">Belongs to the L/F-transferase family.</text>
</comment>
<comment type="subcellular location">
    <subcellularLocation>
        <location evidence="4">Cytoplasm</location>
    </subcellularLocation>
</comment>
<evidence type="ECO:0000256" key="4">
    <source>
        <dbReference type="HAMAP-Rule" id="MF_00688"/>
    </source>
</evidence>
<comment type="function">
    <text evidence="4">Functions in the N-end rule pathway of protein degradation where it conjugates Leu, Phe and, less efficiently, Met from aminoacyl-tRNAs to the N-termini of proteins containing an N-terminal arginine or lysine.</text>
</comment>
<comment type="catalytic activity">
    <reaction evidence="4">
        <text>L-phenylalanyl-tRNA(Phe) + an N-terminal L-alpha-aminoacyl-[protein] = an N-terminal L-phenylalanyl-L-alpha-aminoacyl-[protein] + tRNA(Phe)</text>
        <dbReference type="Rhea" id="RHEA:43632"/>
        <dbReference type="Rhea" id="RHEA-COMP:9668"/>
        <dbReference type="Rhea" id="RHEA-COMP:9699"/>
        <dbReference type="Rhea" id="RHEA-COMP:10636"/>
        <dbReference type="Rhea" id="RHEA-COMP:10637"/>
        <dbReference type="ChEBI" id="CHEBI:78442"/>
        <dbReference type="ChEBI" id="CHEBI:78531"/>
        <dbReference type="ChEBI" id="CHEBI:78597"/>
        <dbReference type="ChEBI" id="CHEBI:83561"/>
        <dbReference type="EC" id="2.3.2.6"/>
    </reaction>
</comment>
<dbReference type="InterPro" id="IPR042221">
    <property type="entry name" value="Leu/Phe-tRNA_Trfase_N"/>
</dbReference>
<dbReference type="EMBL" id="JAPMUA010000003">
    <property type="protein sequence ID" value="MDG3586438.1"/>
    <property type="molecule type" value="Genomic_DNA"/>
</dbReference>
<evidence type="ECO:0000256" key="1">
    <source>
        <dbReference type="ARBA" id="ARBA00022490"/>
    </source>
</evidence>
<dbReference type="PANTHER" id="PTHR30098:SF2">
    <property type="entry name" value="LEUCYL_PHENYLALANYL-TRNA--PROTEIN TRANSFERASE"/>
    <property type="match status" value="1"/>
</dbReference>